<dbReference type="InterPro" id="IPR027417">
    <property type="entry name" value="P-loop_NTPase"/>
</dbReference>
<dbReference type="GO" id="GO:0007018">
    <property type="term" value="P:microtubule-based movement"/>
    <property type="evidence" value="ECO:0007669"/>
    <property type="project" value="InterPro"/>
</dbReference>
<dbReference type="AlphaFoldDB" id="G3HAM8"/>
<reference evidence="9" key="1">
    <citation type="journal article" date="2011" name="Nat. Biotechnol.">
        <title>The genomic sequence of the Chinese hamster ovary (CHO)-K1 cell line.</title>
        <authorList>
            <person name="Xu X."/>
            <person name="Nagarajan H."/>
            <person name="Lewis N.E."/>
            <person name="Pan S."/>
            <person name="Cai Z."/>
            <person name="Liu X."/>
            <person name="Chen W."/>
            <person name="Xie M."/>
            <person name="Wang W."/>
            <person name="Hammond S."/>
            <person name="Andersen M.R."/>
            <person name="Neff N."/>
            <person name="Passarelli B."/>
            <person name="Koh W."/>
            <person name="Fan H.C."/>
            <person name="Wang J."/>
            <person name="Gui Y."/>
            <person name="Lee K.H."/>
            <person name="Betenbaugh M.J."/>
            <person name="Quake S.R."/>
            <person name="Famili I."/>
            <person name="Palsson B.O."/>
            <person name="Wang J."/>
        </authorList>
    </citation>
    <scope>NUCLEOTIDE SEQUENCE [LARGE SCALE GENOMIC DNA]</scope>
    <source>
        <strain evidence="9">CHO K1 cell line</strain>
    </source>
</reference>
<organism evidence="8 9">
    <name type="scientific">Cricetulus griseus</name>
    <name type="common">Chinese hamster</name>
    <name type="synonym">Cricetulus barabensis griseus</name>
    <dbReference type="NCBI Taxonomy" id="10029"/>
    <lineage>
        <taxon>Eukaryota</taxon>
        <taxon>Metazoa</taxon>
        <taxon>Chordata</taxon>
        <taxon>Craniata</taxon>
        <taxon>Vertebrata</taxon>
        <taxon>Euteleostomi</taxon>
        <taxon>Mammalia</taxon>
        <taxon>Eutheria</taxon>
        <taxon>Euarchontoglires</taxon>
        <taxon>Glires</taxon>
        <taxon>Rodentia</taxon>
        <taxon>Myomorpha</taxon>
        <taxon>Muroidea</taxon>
        <taxon>Cricetidae</taxon>
        <taxon>Cricetinae</taxon>
        <taxon>Cricetulus</taxon>
    </lineage>
</organism>
<evidence type="ECO:0000256" key="5">
    <source>
        <dbReference type="ARBA" id="ARBA00023212"/>
    </source>
</evidence>
<gene>
    <name evidence="8" type="ORF">I79_007484</name>
</gene>
<dbReference type="GO" id="GO:0003777">
    <property type="term" value="F:microtubule motor activity"/>
    <property type="evidence" value="ECO:0007669"/>
    <property type="project" value="InterPro"/>
</dbReference>
<dbReference type="InterPro" id="IPR001752">
    <property type="entry name" value="Kinesin_motor_dom"/>
</dbReference>
<protein>
    <submittedName>
        <fullName evidence="8">Kinesin-like protein KIF18A</fullName>
    </submittedName>
</protein>
<evidence type="ECO:0000256" key="3">
    <source>
        <dbReference type="ARBA" id="ARBA00022741"/>
    </source>
</evidence>
<dbReference type="Pfam" id="PF00225">
    <property type="entry name" value="Kinesin"/>
    <property type="match status" value="1"/>
</dbReference>
<sequence>MEDFEHTTKPILHSFLNGDNCTVLADGTTGAGKTHMMLGSAADPGVTHLTMLDLFKAMHEPKEEKVCSTAVSYLEVYNEQNHDLLTNLGPLTVQEDAPKRSGCSRSHFTPAQILRGNITATRQWKQKQDTASH</sequence>
<evidence type="ECO:0000256" key="2">
    <source>
        <dbReference type="ARBA" id="ARBA00022490"/>
    </source>
</evidence>
<evidence type="ECO:0000256" key="6">
    <source>
        <dbReference type="PROSITE-ProRule" id="PRU00283"/>
    </source>
</evidence>
<dbReference type="PANTHER" id="PTHR47968">
    <property type="entry name" value="CENTROMERE PROTEIN E"/>
    <property type="match status" value="1"/>
</dbReference>
<dbReference type="GO" id="GO:0008017">
    <property type="term" value="F:microtubule binding"/>
    <property type="evidence" value="ECO:0007669"/>
    <property type="project" value="InterPro"/>
</dbReference>
<dbReference type="Gene3D" id="3.40.850.10">
    <property type="entry name" value="Kinesin motor domain"/>
    <property type="match status" value="1"/>
</dbReference>
<feature type="binding site" evidence="6">
    <location>
        <begin position="27"/>
        <end position="34"/>
    </location>
    <ligand>
        <name>ATP</name>
        <dbReference type="ChEBI" id="CHEBI:30616"/>
    </ligand>
</feature>
<feature type="domain" description="Kinesin motor" evidence="7">
    <location>
        <begin position="1"/>
        <end position="133"/>
    </location>
</feature>
<evidence type="ECO:0000313" key="8">
    <source>
        <dbReference type="EMBL" id="EGW02746.1"/>
    </source>
</evidence>
<evidence type="ECO:0000259" key="7">
    <source>
        <dbReference type="PROSITE" id="PS50067"/>
    </source>
</evidence>
<dbReference type="SUPFAM" id="SSF52540">
    <property type="entry name" value="P-loop containing nucleoside triphosphate hydrolases"/>
    <property type="match status" value="1"/>
</dbReference>
<dbReference type="PROSITE" id="PS50067">
    <property type="entry name" value="KINESIN_MOTOR_2"/>
    <property type="match status" value="1"/>
</dbReference>
<evidence type="ECO:0000313" key="9">
    <source>
        <dbReference type="Proteomes" id="UP000001075"/>
    </source>
</evidence>
<dbReference type="GO" id="GO:0005524">
    <property type="term" value="F:ATP binding"/>
    <property type="evidence" value="ECO:0007669"/>
    <property type="project" value="UniProtKB-UniRule"/>
</dbReference>
<keyword evidence="6" id="KW-0505">Motor protein</keyword>
<comment type="subcellular location">
    <subcellularLocation>
        <location evidence="1">Cytoplasm</location>
        <location evidence="1">Cytoskeleton</location>
    </subcellularLocation>
</comment>
<dbReference type="Proteomes" id="UP000001075">
    <property type="component" value="Unassembled WGS sequence"/>
</dbReference>
<dbReference type="InterPro" id="IPR027640">
    <property type="entry name" value="Kinesin-like_fam"/>
</dbReference>
<keyword evidence="2" id="KW-0963">Cytoplasm</keyword>
<dbReference type="InParanoid" id="G3HAM8"/>
<accession>G3HAM8</accession>
<dbReference type="STRING" id="10029.G3HAM8"/>
<comment type="similarity">
    <text evidence="6">Belongs to the TRAFAC class myosin-kinesin ATPase superfamily. Kinesin family.</text>
</comment>
<dbReference type="GO" id="GO:0005856">
    <property type="term" value="C:cytoskeleton"/>
    <property type="evidence" value="ECO:0007669"/>
    <property type="project" value="UniProtKB-SubCell"/>
</dbReference>
<keyword evidence="3 6" id="KW-0547">Nucleotide-binding</keyword>
<dbReference type="PANTHER" id="PTHR47968:SF73">
    <property type="entry name" value="KINESIN-LIKE PROTEIN"/>
    <property type="match status" value="1"/>
</dbReference>
<evidence type="ECO:0000256" key="4">
    <source>
        <dbReference type="ARBA" id="ARBA00022840"/>
    </source>
</evidence>
<keyword evidence="5" id="KW-0206">Cytoskeleton</keyword>
<keyword evidence="4 6" id="KW-0067">ATP-binding</keyword>
<name>G3HAM8_CRIGR</name>
<proteinExistence type="inferred from homology"/>
<dbReference type="EMBL" id="JH000254">
    <property type="protein sequence ID" value="EGW02746.1"/>
    <property type="molecule type" value="Genomic_DNA"/>
</dbReference>
<dbReference type="InterPro" id="IPR036961">
    <property type="entry name" value="Kinesin_motor_dom_sf"/>
</dbReference>
<evidence type="ECO:0000256" key="1">
    <source>
        <dbReference type="ARBA" id="ARBA00004245"/>
    </source>
</evidence>